<organism evidence="2 3">
    <name type="scientific">Hibiscus sabdariffa</name>
    <name type="common">roselle</name>
    <dbReference type="NCBI Taxonomy" id="183260"/>
    <lineage>
        <taxon>Eukaryota</taxon>
        <taxon>Viridiplantae</taxon>
        <taxon>Streptophyta</taxon>
        <taxon>Embryophyta</taxon>
        <taxon>Tracheophyta</taxon>
        <taxon>Spermatophyta</taxon>
        <taxon>Magnoliopsida</taxon>
        <taxon>eudicotyledons</taxon>
        <taxon>Gunneridae</taxon>
        <taxon>Pentapetalae</taxon>
        <taxon>rosids</taxon>
        <taxon>malvids</taxon>
        <taxon>Malvales</taxon>
        <taxon>Malvaceae</taxon>
        <taxon>Malvoideae</taxon>
        <taxon>Hibiscus</taxon>
    </lineage>
</organism>
<dbReference type="Proteomes" id="UP001396334">
    <property type="component" value="Unassembled WGS sequence"/>
</dbReference>
<dbReference type="PANTHER" id="PTHR31286">
    <property type="entry name" value="GLYCINE-RICH CELL WALL STRUCTURAL PROTEIN 1.8-LIKE"/>
    <property type="match status" value="1"/>
</dbReference>
<name>A0ABR2U497_9ROSI</name>
<dbReference type="PANTHER" id="PTHR31286:SF178">
    <property type="entry name" value="DUF4283 DOMAIN-CONTAINING PROTEIN"/>
    <property type="match status" value="1"/>
</dbReference>
<dbReference type="InterPro" id="IPR040256">
    <property type="entry name" value="At4g02000-like"/>
</dbReference>
<dbReference type="InterPro" id="IPR025558">
    <property type="entry name" value="DUF4283"/>
</dbReference>
<evidence type="ECO:0000313" key="2">
    <source>
        <dbReference type="EMBL" id="KAK9044432.1"/>
    </source>
</evidence>
<evidence type="ECO:0000313" key="3">
    <source>
        <dbReference type="Proteomes" id="UP001396334"/>
    </source>
</evidence>
<dbReference type="Pfam" id="PF14111">
    <property type="entry name" value="DUF4283"/>
    <property type="match status" value="1"/>
</dbReference>
<sequence length="402" mass="44051">MAKNIHSHFENLQFMDMESVQIDDGETQGPSLAGDVKFGLIGKFLSPKLATKVVVVHNFTNIWVEEKAEIFPLKNGVLLFKFPSEQQRLSILRRSPWLFDGEPIVMVQFDPSLSLNEYKFTKILYWVRIYELPLNMMMMEMASIIGSRFDKLITIDTRHSINVNNPLLRCVMNGKHANVSTAIEQALNPGIGISPKELDELTKIADELGVNSSLFVVACVAPTIVVDRGKEPIATLLNSGFEHGSSSKGVDAIIVEQVNVSTGGIETVTACATIEQIQEHIVLPTDLDPGSLSKVSQYAGSSCMMQILGIEHETLDVPKAGKPGLSPVCEGNVVAPDGPDVVVVMNADVMAGMTANPHNVDPKQQSSKVDIDEAALSNKRSWPWEALILLIHQALPFEQRPS</sequence>
<reference evidence="2 3" key="1">
    <citation type="journal article" date="2024" name="G3 (Bethesda)">
        <title>Genome assembly of Hibiscus sabdariffa L. provides insights into metabolisms of medicinal natural products.</title>
        <authorList>
            <person name="Kim T."/>
        </authorList>
    </citation>
    <scope>NUCLEOTIDE SEQUENCE [LARGE SCALE GENOMIC DNA]</scope>
    <source>
        <strain evidence="2">TK-2024</strain>
        <tissue evidence="2">Old leaves</tissue>
    </source>
</reference>
<proteinExistence type="predicted"/>
<dbReference type="EMBL" id="JBBPBN010000002">
    <property type="protein sequence ID" value="KAK9044432.1"/>
    <property type="molecule type" value="Genomic_DNA"/>
</dbReference>
<feature type="domain" description="DUF4283" evidence="1">
    <location>
        <begin position="35"/>
        <end position="116"/>
    </location>
</feature>
<gene>
    <name evidence="2" type="ORF">V6N11_058332</name>
</gene>
<comment type="caution">
    <text evidence="2">The sequence shown here is derived from an EMBL/GenBank/DDBJ whole genome shotgun (WGS) entry which is preliminary data.</text>
</comment>
<protein>
    <recommendedName>
        <fullName evidence="1">DUF4283 domain-containing protein</fullName>
    </recommendedName>
</protein>
<evidence type="ECO:0000259" key="1">
    <source>
        <dbReference type="Pfam" id="PF14111"/>
    </source>
</evidence>
<keyword evidence="3" id="KW-1185">Reference proteome</keyword>
<accession>A0ABR2U497</accession>